<proteinExistence type="predicted"/>
<organism evidence="2 3">
    <name type="scientific">Solanum tuberosum</name>
    <name type="common">Potato</name>
    <dbReference type="NCBI Taxonomy" id="4113"/>
    <lineage>
        <taxon>Eukaryota</taxon>
        <taxon>Viridiplantae</taxon>
        <taxon>Streptophyta</taxon>
        <taxon>Embryophyta</taxon>
        <taxon>Tracheophyta</taxon>
        <taxon>Spermatophyta</taxon>
        <taxon>Magnoliopsida</taxon>
        <taxon>eudicotyledons</taxon>
        <taxon>Gunneridae</taxon>
        <taxon>Pentapetalae</taxon>
        <taxon>asterids</taxon>
        <taxon>lamiids</taxon>
        <taxon>Solanales</taxon>
        <taxon>Solanaceae</taxon>
        <taxon>Solanoideae</taxon>
        <taxon>Solaneae</taxon>
        <taxon>Solanum</taxon>
    </lineage>
</organism>
<reference evidence="3" key="1">
    <citation type="journal article" date="2011" name="Nature">
        <title>Genome sequence and analysis of the tuber crop potato.</title>
        <authorList>
            <consortium name="The Potato Genome Sequencing Consortium"/>
        </authorList>
    </citation>
    <scope>NUCLEOTIDE SEQUENCE [LARGE SCALE GENOMIC DNA]</scope>
    <source>
        <strain evidence="3">cv. DM1-3 516 R44</strain>
    </source>
</reference>
<accession>M0ZL15</accession>
<dbReference type="OrthoDB" id="10250354at2759"/>
<feature type="chain" id="PRO_5004010343" evidence="1">
    <location>
        <begin position="18"/>
        <end position="63"/>
    </location>
</feature>
<evidence type="ECO:0000313" key="2">
    <source>
        <dbReference type="EnsemblPlants" id="PGSC0003DMT400003011"/>
    </source>
</evidence>
<gene>
    <name evidence="2" type="primary">LOC102599725</name>
</gene>
<protein>
    <submittedName>
        <fullName evidence="2">Heat shock protein binding protein</fullName>
    </submittedName>
</protein>
<keyword evidence="1" id="KW-0732">Signal</keyword>
<sequence>MSYKIILILAIIGSCFIDFRKETLTNMFLATQCLSPAQKRKPMYIEPALRICSTTNSRYASIL</sequence>
<dbReference type="EnsemblPlants" id="PGSC0003DMT400003011">
    <property type="protein sequence ID" value="PGSC0003DMT400003011"/>
    <property type="gene ID" value="PGSC0003DMG400001189"/>
</dbReference>
<name>M0ZL15_SOLTU</name>
<dbReference type="Gramene" id="PGSC0003DMT400003011">
    <property type="protein sequence ID" value="PGSC0003DMT400003011"/>
    <property type="gene ID" value="PGSC0003DMG400001189"/>
</dbReference>
<evidence type="ECO:0000256" key="1">
    <source>
        <dbReference type="SAM" id="SignalP"/>
    </source>
</evidence>
<dbReference type="Proteomes" id="UP000011115">
    <property type="component" value="Unassembled WGS sequence"/>
</dbReference>
<reference evidence="2" key="2">
    <citation type="submission" date="2015-06" db="UniProtKB">
        <authorList>
            <consortium name="EnsemblPlants"/>
        </authorList>
    </citation>
    <scope>IDENTIFICATION</scope>
    <source>
        <strain evidence="2">DM1-3 516 R44</strain>
    </source>
</reference>
<dbReference type="AlphaFoldDB" id="M0ZL15"/>
<dbReference type="HOGENOM" id="CLU_2890192_0_0_1"/>
<keyword evidence="3" id="KW-1185">Reference proteome</keyword>
<dbReference type="PROSITE" id="PS51257">
    <property type="entry name" value="PROKAR_LIPOPROTEIN"/>
    <property type="match status" value="1"/>
</dbReference>
<evidence type="ECO:0000313" key="3">
    <source>
        <dbReference type="Proteomes" id="UP000011115"/>
    </source>
</evidence>
<feature type="signal peptide" evidence="1">
    <location>
        <begin position="1"/>
        <end position="17"/>
    </location>
</feature>